<dbReference type="EMBL" id="CP098502">
    <property type="protein sequence ID" value="UTI64718.1"/>
    <property type="molecule type" value="Genomic_DNA"/>
</dbReference>
<evidence type="ECO:0000313" key="9">
    <source>
        <dbReference type="EMBL" id="UTI64048.1"/>
    </source>
</evidence>
<dbReference type="EMBL" id="CP098502">
    <property type="protein sequence ID" value="UTI63130.1"/>
    <property type="molecule type" value="Genomic_DNA"/>
</dbReference>
<dbReference type="EMBL" id="CP098502">
    <property type="protein sequence ID" value="UTI64647.1"/>
    <property type="molecule type" value="Genomic_DNA"/>
</dbReference>
<dbReference type="Proteomes" id="UP001056035">
    <property type="component" value="Chromosome"/>
</dbReference>
<evidence type="ECO:0000313" key="7">
    <source>
        <dbReference type="EMBL" id="UTI63764.1"/>
    </source>
</evidence>
<evidence type="ECO:0000313" key="2">
    <source>
        <dbReference type="EMBL" id="UTI62279.1"/>
    </source>
</evidence>
<dbReference type="EMBL" id="CP098502">
    <property type="protein sequence ID" value="UTI64048.1"/>
    <property type="molecule type" value="Genomic_DNA"/>
</dbReference>
<evidence type="ECO:0000313" key="3">
    <source>
        <dbReference type="EMBL" id="UTI63130.1"/>
    </source>
</evidence>
<evidence type="ECO:0000313" key="10">
    <source>
        <dbReference type="EMBL" id="UTI64222.1"/>
    </source>
</evidence>
<evidence type="ECO:0000313" key="18">
    <source>
        <dbReference type="EMBL" id="UTI64871.1"/>
    </source>
</evidence>
<dbReference type="EMBL" id="CP098502">
    <property type="protein sequence ID" value="UTI64222.1"/>
    <property type="molecule type" value="Genomic_DNA"/>
</dbReference>
<proteinExistence type="predicted"/>
<evidence type="ECO:0000313" key="11">
    <source>
        <dbReference type="EMBL" id="UTI64250.1"/>
    </source>
</evidence>
<dbReference type="NCBIfam" id="NF033520">
    <property type="entry name" value="transpos_IS982"/>
    <property type="match status" value="1"/>
</dbReference>
<dbReference type="EMBL" id="CP098502">
    <property type="protein sequence ID" value="UTI63882.1"/>
    <property type="molecule type" value="Genomic_DNA"/>
</dbReference>
<dbReference type="EMBL" id="CP098502">
    <property type="protein sequence ID" value="UTI63193.1"/>
    <property type="molecule type" value="Genomic_DNA"/>
</dbReference>
<dbReference type="EMBL" id="CP098502">
    <property type="protein sequence ID" value="UTI66250.1"/>
    <property type="molecule type" value="Genomic_DNA"/>
</dbReference>
<dbReference type="EMBL" id="CP098502">
    <property type="protein sequence ID" value="UTI63717.1"/>
    <property type="molecule type" value="Genomic_DNA"/>
</dbReference>
<dbReference type="InterPro" id="IPR012337">
    <property type="entry name" value="RNaseH-like_sf"/>
</dbReference>
<organism evidence="10 20">
    <name type="scientific">Paraconexibacter antarcticus</name>
    <dbReference type="NCBI Taxonomy" id="2949664"/>
    <lineage>
        <taxon>Bacteria</taxon>
        <taxon>Bacillati</taxon>
        <taxon>Actinomycetota</taxon>
        <taxon>Thermoleophilia</taxon>
        <taxon>Solirubrobacterales</taxon>
        <taxon>Paraconexibacteraceae</taxon>
        <taxon>Paraconexibacter</taxon>
    </lineage>
</organism>
<dbReference type="SUPFAM" id="SSF53098">
    <property type="entry name" value="Ribonuclease H-like"/>
    <property type="match status" value="1"/>
</dbReference>
<dbReference type="EMBL" id="CP098502">
    <property type="protein sequence ID" value="UTI63764.1"/>
    <property type="molecule type" value="Genomic_DNA"/>
</dbReference>
<evidence type="ECO:0000313" key="8">
    <source>
        <dbReference type="EMBL" id="UTI63882.1"/>
    </source>
</evidence>
<name>A0ABY5DT31_9ACTN</name>
<sequence>MDADLDLLLIAVYCTCDDLLPAKGKNAKRILTDAEVVTLSVAQQVLRISSDEQFWAMAPHRLGHLFPRLPKRPGFVKRRQRLSDKIEALILEFARHTNGFDDDLLVVDSTPVECGRSVETTRRSALGNAAEYGYCASHSRFFWGFRLHGLFATDGTPRALALTSPKTGERDVALDMLARCHRNGPVTVIGDKGYSGRDFHAQASALGATIVRPRRKDEAGKEPHLAPIRQCVESIFWTCKDMLNLEDHRARELHTLRTRLAAKFLALTAAIALNERLGRPPRNLTAYYA</sequence>
<evidence type="ECO:0000313" key="15">
    <source>
        <dbReference type="EMBL" id="UTI64596.1"/>
    </source>
</evidence>
<dbReference type="EMBL" id="CP098502">
    <property type="protein sequence ID" value="UTI64402.1"/>
    <property type="molecule type" value="Genomic_DNA"/>
</dbReference>
<evidence type="ECO:0000259" key="1">
    <source>
        <dbReference type="Pfam" id="PF01609"/>
    </source>
</evidence>
<dbReference type="EMBL" id="CP098502">
    <property type="protein sequence ID" value="UTI63655.1"/>
    <property type="molecule type" value="Genomic_DNA"/>
</dbReference>
<dbReference type="EMBL" id="CP098502">
    <property type="protein sequence ID" value="UTI64871.1"/>
    <property type="molecule type" value="Genomic_DNA"/>
</dbReference>
<dbReference type="EMBL" id="CP098502">
    <property type="protein sequence ID" value="UTI64457.1"/>
    <property type="molecule type" value="Genomic_DNA"/>
</dbReference>
<gene>
    <name evidence="16" type="ORF">NBH00_00205</name>
    <name evidence="17" type="ORF">NBH00_00570</name>
    <name evidence="18" type="ORF">NBH00_01375</name>
    <name evidence="19" type="ORF">NBH00_08590</name>
    <name evidence="2" type="ORF">NBH00_12985</name>
    <name evidence="3" type="ORF">NBH00_17410</name>
    <name evidence="4" type="ORF">NBH00_17725</name>
    <name evidence="5" type="ORF">NBH00_20215</name>
    <name evidence="6" type="ORF">NBH00_20530</name>
    <name evidence="7" type="ORF">NBH00_20770</name>
    <name evidence="8" type="ORF">NBH00_21375</name>
    <name evidence="9" type="ORF">NBH00_22265</name>
    <name evidence="10" type="ORF">NBH00_23145</name>
    <name evidence="11" type="ORF">NBH00_23285</name>
    <name evidence="12" type="ORF">NBH00_24075</name>
    <name evidence="13" type="ORF">NBH00_24185</name>
    <name evidence="14" type="ORF">NBH00_24355</name>
    <name evidence="15" type="ORF">NBH00_25095</name>
</gene>
<accession>A0ABY5DT31</accession>
<evidence type="ECO:0000313" key="13">
    <source>
        <dbReference type="EMBL" id="UTI64424.1"/>
    </source>
</evidence>
<dbReference type="EMBL" id="CP098502">
    <property type="protein sequence ID" value="UTI64424.1"/>
    <property type="molecule type" value="Genomic_DNA"/>
</dbReference>
<evidence type="ECO:0000313" key="16">
    <source>
        <dbReference type="EMBL" id="UTI64647.1"/>
    </source>
</evidence>
<evidence type="ECO:0000313" key="19">
    <source>
        <dbReference type="EMBL" id="UTI66250.1"/>
    </source>
</evidence>
<evidence type="ECO:0000313" key="5">
    <source>
        <dbReference type="EMBL" id="UTI63655.1"/>
    </source>
</evidence>
<dbReference type="EMBL" id="CP098502">
    <property type="protein sequence ID" value="UTI64250.1"/>
    <property type="molecule type" value="Genomic_DNA"/>
</dbReference>
<reference evidence="10 20" key="1">
    <citation type="submission" date="2022-06" db="EMBL/GenBank/DDBJ databases">
        <title>Paraconexibacter antarcticus.</title>
        <authorList>
            <person name="Kim C.S."/>
        </authorList>
    </citation>
    <scope>NUCLEOTIDE SEQUENCE [LARGE SCALE GENOMIC DNA]</scope>
    <source>
        <strain evidence="10 20">02-257</strain>
    </source>
</reference>
<dbReference type="EMBL" id="CP098502">
    <property type="protein sequence ID" value="UTI62279.1"/>
    <property type="molecule type" value="Genomic_DNA"/>
</dbReference>
<dbReference type="EMBL" id="CP098502">
    <property type="protein sequence ID" value="UTI64596.1"/>
    <property type="molecule type" value="Genomic_DNA"/>
</dbReference>
<evidence type="ECO:0000313" key="4">
    <source>
        <dbReference type="EMBL" id="UTI63193.1"/>
    </source>
</evidence>
<evidence type="ECO:0000313" key="6">
    <source>
        <dbReference type="EMBL" id="UTI63717.1"/>
    </source>
</evidence>
<evidence type="ECO:0000313" key="20">
    <source>
        <dbReference type="Proteomes" id="UP001056035"/>
    </source>
</evidence>
<evidence type="ECO:0000313" key="17">
    <source>
        <dbReference type="EMBL" id="UTI64718.1"/>
    </source>
</evidence>
<dbReference type="Pfam" id="PF01609">
    <property type="entry name" value="DDE_Tnp_1"/>
    <property type="match status" value="1"/>
</dbReference>
<evidence type="ECO:0000313" key="14">
    <source>
        <dbReference type="EMBL" id="UTI64457.1"/>
    </source>
</evidence>
<dbReference type="InterPro" id="IPR002559">
    <property type="entry name" value="Transposase_11"/>
</dbReference>
<protein>
    <submittedName>
        <fullName evidence="10">IS982 family transposase</fullName>
    </submittedName>
</protein>
<dbReference type="RefSeq" id="WP_254569017.1">
    <property type="nucleotide sequence ID" value="NZ_CP098502.1"/>
</dbReference>
<feature type="domain" description="Transposase IS4-like" evidence="1">
    <location>
        <begin position="101"/>
        <end position="268"/>
    </location>
</feature>
<keyword evidence="20" id="KW-1185">Reference proteome</keyword>
<evidence type="ECO:0000313" key="12">
    <source>
        <dbReference type="EMBL" id="UTI64402.1"/>
    </source>
</evidence>